<evidence type="ECO:0000256" key="4">
    <source>
        <dbReference type="ARBA" id="ARBA00022670"/>
    </source>
</evidence>
<sequence length="799" mass="87232">MSTQRRSLRATAVAVALIATAATASTFATAQADDKTPGSGATTVDRRDPAPVKAHEHDLEGPFSKQRDAQRQSALEQVLSGDKKVTTRGGSKVVQLGKSKYVELGREKTDKIFTILVEFGDQVDDTTMYDPDGDGPKPPVKKYGGTPGPLHNQIAKPDPKKDNSTAWQADYDQGHFQDLYFGQGKGKESLKTYYEKTSSGRYSVDGEVSDWVKVPYNEARYGSNYCGSTNCANVWDLIRDGVNAWVADQKAKGRTLDQIKADLSQYDQWDRYDYDGDGDFNEPDGYIDHFQIVHAGEDESAGGGVQGTDAIWAHRWYAYGTNAGATGPTDNKAGGAEIGDTGYWVGDYTAQPENGGLGVFAHEYAHDLGLPDLYDTSGGGENSVGFWSLMSAGSWLGTGDGQIGNLPGDMTAWDKLQLGWLDYDKAKAATKSTHKLGVSEYNTKDKQALVVELPKKPVTTTVVKPAEGTKQWWSDMGDDLSNTLTRSVDLTGKTSASLDLSGWYDIEADYDYLYTEVSENGGSNWTALDGTADGKAIPRDASDKPALTDVSGAYQKLSFPLDAYAGKKIDLRFRYQTDGGAGGKGFTADALTITADGAVVFSDGAEGDDNGWTAKGFSRIGESFTNDYPQYYIAENRQYVSYDKTLEVGPYNFGFSTTRPDWVEHYSYQNGLMVWLWDTSQKDNNTSQHEGHGLILPVDSHAKPLKWKDGTVLRNKIQPFDAPFSWYPNKGFTLHNADVALKIKPSLGVPVFDDRLGTYWYKENPTGSVKVPDTNTRITIVNEPLSGSTMTVKVGPSGR</sequence>
<evidence type="ECO:0000259" key="12">
    <source>
        <dbReference type="Pfam" id="PF05547"/>
    </source>
</evidence>
<feature type="domain" description="Immune inhibitor A-like metallopeptidase VEG" evidence="13">
    <location>
        <begin position="626"/>
        <end position="791"/>
    </location>
</feature>
<accession>A0A6N9TWP5</accession>
<gene>
    <name evidence="14" type="ORF">G3I29_01785</name>
</gene>
<keyword evidence="4 14" id="KW-0645">Protease</keyword>
<proteinExistence type="predicted"/>
<dbReference type="EMBL" id="JAAGLQ010000032">
    <property type="protein sequence ID" value="NEA14293.1"/>
    <property type="molecule type" value="Genomic_DNA"/>
</dbReference>
<dbReference type="RefSeq" id="WP_164342184.1">
    <property type="nucleotide sequence ID" value="NZ_JAAGLQ010000032.1"/>
</dbReference>
<dbReference type="InterPro" id="IPR006311">
    <property type="entry name" value="TAT_signal"/>
</dbReference>
<evidence type="ECO:0000256" key="10">
    <source>
        <dbReference type="SAM" id="MobiDB-lite"/>
    </source>
</evidence>
<dbReference type="InterPro" id="IPR008757">
    <property type="entry name" value="Peptidase_M6-like_domain"/>
</dbReference>
<evidence type="ECO:0000256" key="8">
    <source>
        <dbReference type="ARBA" id="ARBA00022833"/>
    </source>
</evidence>
<comment type="cofactor">
    <cofactor evidence="1">
        <name>Zn(2+)</name>
        <dbReference type="ChEBI" id="CHEBI:29105"/>
    </cofactor>
</comment>
<evidence type="ECO:0000259" key="13">
    <source>
        <dbReference type="Pfam" id="PF20774"/>
    </source>
</evidence>
<dbReference type="InterPro" id="IPR048665">
    <property type="entry name" value="InhA-like_VEG"/>
</dbReference>
<keyword evidence="6 11" id="KW-0732">Signal</keyword>
<keyword evidence="8" id="KW-0862">Zinc</keyword>
<keyword evidence="3" id="KW-0964">Secreted</keyword>
<dbReference type="GO" id="GO:0005576">
    <property type="term" value="C:extracellular region"/>
    <property type="evidence" value="ECO:0007669"/>
    <property type="project" value="UniProtKB-SubCell"/>
</dbReference>
<dbReference type="Pfam" id="PF05547">
    <property type="entry name" value="Peptidase_M6"/>
    <property type="match status" value="1"/>
</dbReference>
<dbReference type="PANTHER" id="PTHR13062">
    <property type="entry name" value="COLLAGENASE"/>
    <property type="match status" value="1"/>
</dbReference>
<dbReference type="GO" id="GO:0008237">
    <property type="term" value="F:metallopeptidase activity"/>
    <property type="evidence" value="ECO:0007669"/>
    <property type="project" value="UniProtKB-KW"/>
</dbReference>
<keyword evidence="7" id="KW-0378">Hydrolase</keyword>
<comment type="subcellular location">
    <subcellularLocation>
        <location evidence="2">Secreted</location>
    </subcellularLocation>
</comment>
<evidence type="ECO:0000256" key="6">
    <source>
        <dbReference type="ARBA" id="ARBA00022729"/>
    </source>
</evidence>
<comment type="caution">
    <text evidence="14">The sequence shown here is derived from an EMBL/GenBank/DDBJ whole genome shotgun (WGS) entry which is preliminary data.</text>
</comment>
<name>A0A6N9TWP5_STRHA</name>
<dbReference type="NCBIfam" id="TIGR03296">
    <property type="entry name" value="M6dom_TIGR03296"/>
    <property type="match status" value="1"/>
</dbReference>
<evidence type="ECO:0000313" key="15">
    <source>
        <dbReference type="Proteomes" id="UP000471293"/>
    </source>
</evidence>
<evidence type="ECO:0000313" key="14">
    <source>
        <dbReference type="EMBL" id="NEA14293.1"/>
    </source>
</evidence>
<evidence type="ECO:0000256" key="1">
    <source>
        <dbReference type="ARBA" id="ARBA00001947"/>
    </source>
</evidence>
<dbReference type="GO" id="GO:0006508">
    <property type="term" value="P:proteolysis"/>
    <property type="evidence" value="ECO:0007669"/>
    <property type="project" value="UniProtKB-KW"/>
</dbReference>
<dbReference type="AlphaFoldDB" id="A0A6N9TWP5"/>
<dbReference type="Pfam" id="PF20773">
    <property type="entry name" value="InhA-like_MAM"/>
    <property type="match status" value="1"/>
</dbReference>
<evidence type="ECO:0000256" key="9">
    <source>
        <dbReference type="ARBA" id="ARBA00023049"/>
    </source>
</evidence>
<feature type="region of interest" description="Disordered" evidence="10">
    <location>
        <begin position="29"/>
        <end position="72"/>
    </location>
</feature>
<evidence type="ECO:0000256" key="7">
    <source>
        <dbReference type="ARBA" id="ARBA00022801"/>
    </source>
</evidence>
<feature type="chain" id="PRO_5026977281" evidence="11">
    <location>
        <begin position="33"/>
        <end position="799"/>
    </location>
</feature>
<dbReference type="Proteomes" id="UP000471293">
    <property type="component" value="Unassembled WGS sequence"/>
</dbReference>
<dbReference type="PANTHER" id="PTHR13062:SF12">
    <property type="entry name" value="ALPHA-2-MACROGLOBULIN DOMAIN-CONTAINING PROTEIN"/>
    <property type="match status" value="1"/>
</dbReference>
<keyword evidence="9 14" id="KW-0482">Metalloprotease</keyword>
<dbReference type="Pfam" id="PF20774">
    <property type="entry name" value="InhA-like_VEG"/>
    <property type="match status" value="1"/>
</dbReference>
<dbReference type="GO" id="GO:0046872">
    <property type="term" value="F:metal ion binding"/>
    <property type="evidence" value="ECO:0007669"/>
    <property type="project" value="UniProtKB-KW"/>
</dbReference>
<reference evidence="14 15" key="1">
    <citation type="submission" date="2020-01" db="EMBL/GenBank/DDBJ databases">
        <title>Insect and environment-associated Actinomycetes.</title>
        <authorList>
            <person name="Currrie C."/>
            <person name="Chevrette M."/>
            <person name="Carlson C."/>
            <person name="Stubbendieck R."/>
            <person name="Wendt-Pienkowski E."/>
        </authorList>
    </citation>
    <scope>NUCLEOTIDE SEQUENCE [LARGE SCALE GENOMIC DNA]</scope>
    <source>
        <strain evidence="14 15">SID11342</strain>
    </source>
</reference>
<evidence type="ECO:0000256" key="5">
    <source>
        <dbReference type="ARBA" id="ARBA00022723"/>
    </source>
</evidence>
<organism evidence="14 15">
    <name type="scientific">Streptomyces halstedii</name>
    <dbReference type="NCBI Taxonomy" id="1944"/>
    <lineage>
        <taxon>Bacteria</taxon>
        <taxon>Bacillati</taxon>
        <taxon>Actinomycetota</taxon>
        <taxon>Actinomycetes</taxon>
        <taxon>Kitasatosporales</taxon>
        <taxon>Streptomycetaceae</taxon>
        <taxon>Streptomyces</taxon>
    </lineage>
</organism>
<evidence type="ECO:0000256" key="2">
    <source>
        <dbReference type="ARBA" id="ARBA00004613"/>
    </source>
</evidence>
<feature type="signal peptide" evidence="11">
    <location>
        <begin position="1"/>
        <end position="32"/>
    </location>
</feature>
<dbReference type="PROSITE" id="PS51318">
    <property type="entry name" value="TAT"/>
    <property type="match status" value="1"/>
</dbReference>
<dbReference type="PIRSF" id="PIRSF007519">
    <property type="entry name" value="Protease_InhA"/>
    <property type="match status" value="1"/>
</dbReference>
<dbReference type="InterPro" id="IPR012300">
    <property type="entry name" value="Pept_M6_InhA"/>
</dbReference>
<protein>
    <submittedName>
        <fullName evidence="14">M6 family metalloprotease domain-containing protein</fullName>
    </submittedName>
</protein>
<evidence type="ECO:0000256" key="11">
    <source>
        <dbReference type="SAM" id="SignalP"/>
    </source>
</evidence>
<feature type="domain" description="Peptidase M6-like" evidence="12">
    <location>
        <begin position="100"/>
        <end position="420"/>
    </location>
</feature>
<feature type="compositionally biased region" description="Basic and acidic residues" evidence="10">
    <location>
        <begin position="44"/>
        <end position="70"/>
    </location>
</feature>
<keyword evidence="5" id="KW-0479">Metal-binding</keyword>
<dbReference type="SUPFAM" id="SSF55486">
    <property type="entry name" value="Metalloproteases ('zincins'), catalytic domain"/>
    <property type="match status" value="1"/>
</dbReference>
<evidence type="ECO:0000256" key="3">
    <source>
        <dbReference type="ARBA" id="ARBA00022525"/>
    </source>
</evidence>